<reference evidence="2" key="2">
    <citation type="journal article" date="2023" name="Science">
        <title>Genomic signatures of disease resistance in endangered staghorn corals.</title>
        <authorList>
            <person name="Vollmer S.V."/>
            <person name="Selwyn J.D."/>
            <person name="Despard B.A."/>
            <person name="Roesel C.L."/>
        </authorList>
    </citation>
    <scope>NUCLEOTIDE SEQUENCE</scope>
    <source>
        <strain evidence="2">K2</strain>
    </source>
</reference>
<feature type="region of interest" description="Disordered" evidence="1">
    <location>
        <begin position="1"/>
        <end position="30"/>
    </location>
</feature>
<protein>
    <submittedName>
        <fullName evidence="2">Uncharacterized protein</fullName>
    </submittedName>
</protein>
<evidence type="ECO:0000313" key="3">
    <source>
        <dbReference type="Proteomes" id="UP001249851"/>
    </source>
</evidence>
<organism evidence="2 3">
    <name type="scientific">Acropora cervicornis</name>
    <name type="common">Staghorn coral</name>
    <dbReference type="NCBI Taxonomy" id="6130"/>
    <lineage>
        <taxon>Eukaryota</taxon>
        <taxon>Metazoa</taxon>
        <taxon>Cnidaria</taxon>
        <taxon>Anthozoa</taxon>
        <taxon>Hexacorallia</taxon>
        <taxon>Scleractinia</taxon>
        <taxon>Astrocoeniina</taxon>
        <taxon>Acroporidae</taxon>
        <taxon>Acropora</taxon>
    </lineage>
</organism>
<comment type="caution">
    <text evidence="2">The sequence shown here is derived from an EMBL/GenBank/DDBJ whole genome shotgun (WGS) entry which is preliminary data.</text>
</comment>
<keyword evidence="3" id="KW-1185">Reference proteome</keyword>
<name>A0AAD9UW69_ACRCE</name>
<dbReference type="Proteomes" id="UP001249851">
    <property type="component" value="Unassembled WGS sequence"/>
</dbReference>
<reference evidence="2" key="1">
    <citation type="journal article" date="2023" name="G3 (Bethesda)">
        <title>Whole genome assembly and annotation of the endangered Caribbean coral Acropora cervicornis.</title>
        <authorList>
            <person name="Selwyn J.D."/>
            <person name="Vollmer S.V."/>
        </authorList>
    </citation>
    <scope>NUCLEOTIDE SEQUENCE</scope>
    <source>
        <strain evidence="2">K2</strain>
    </source>
</reference>
<evidence type="ECO:0000256" key="1">
    <source>
        <dbReference type="SAM" id="MobiDB-lite"/>
    </source>
</evidence>
<dbReference type="EMBL" id="JARQWQ010000089">
    <property type="protein sequence ID" value="KAK2552244.1"/>
    <property type="molecule type" value="Genomic_DNA"/>
</dbReference>
<dbReference type="AlphaFoldDB" id="A0AAD9UW69"/>
<feature type="region of interest" description="Disordered" evidence="1">
    <location>
        <begin position="49"/>
        <end position="86"/>
    </location>
</feature>
<accession>A0AAD9UW69</accession>
<proteinExistence type="predicted"/>
<evidence type="ECO:0000313" key="2">
    <source>
        <dbReference type="EMBL" id="KAK2552244.1"/>
    </source>
</evidence>
<gene>
    <name evidence="2" type="ORF">P5673_026771</name>
</gene>
<sequence>MSKPSLSMSAVGDINAKPKARQNQQKSQYLMPHLAPYKTRVLPLANRPHWDRSEVPANTPQMESPAADAPLCRSSRTIKPADRLDL</sequence>